<dbReference type="WBParaSite" id="PTRK_0000664400.1">
    <property type="protein sequence ID" value="PTRK_0000664400.1"/>
    <property type="gene ID" value="PTRK_0000664400"/>
</dbReference>
<sequence length="592" mass="68548">MLNQKDSFEVVGASKFFTKIRSIEKYLNIMNIDIVNTRKLQEHNLIQVLTLMKEDMILYRKHLKELKEIHKDTINSIHEKDTEIVNKQFRKIQELFSSTFVTITSHLKEVTNKVYAKESDLDRTIDSFLRWYKSSDFDNETNSLPSISVEELPSIIKQFKKNNEDTLNQTLYLCDYIFKNTIDKLEKEGKDSIEIEVKRKLVDEIRTLAVNREQKVGGFIKIWKEGLKDCEKITSLSKELNEWMKYVEKTDKHVDVCDSLTVEGNEKINNFLENLEIDKKKIMLEEFSSLIDKVSKISKKDDAEKMLNFRHETSSRFSAVLKFIDSIKIFIKKATEEMNELEAKNRIKKGNKRSSEIENIVPNEREKNHEINTAFSGGSPTYSVSEHSDDVKIESSYSRSSSDNHIRTSRIPKYNPSLFKETPSPITVQTSSPTDIRPPFRNYVTSSEKPFNHNSINDLENIDKQINDQLEKCTCANKFIVKKISDHSNAILYEFGSPNPVKKHVKILNSTAIVRVGGGWESLENVFVKTDPCRAPKLRPNPFSSSPVLTRQRSSEYTFDKSFIPPSMPLKEQLKNLETPLRRPTKKSIGIH</sequence>
<comment type="subcellular location">
    <subcellularLocation>
        <location evidence="1">Cytoplasm</location>
        <location evidence="1">Cytoskeleton</location>
    </subcellularLocation>
</comment>
<evidence type="ECO:0000313" key="8">
    <source>
        <dbReference type="WBParaSite" id="PTRK_0000664400.1"/>
    </source>
</evidence>
<evidence type="ECO:0000256" key="3">
    <source>
        <dbReference type="ARBA" id="ARBA00023212"/>
    </source>
</evidence>
<keyword evidence="4" id="KW-0175">Coiled coil</keyword>
<feature type="domain" description="GAR" evidence="6">
    <location>
        <begin position="457"/>
        <end position="534"/>
    </location>
</feature>
<dbReference type="InterPro" id="IPR036534">
    <property type="entry name" value="GAR_dom_sf"/>
</dbReference>
<keyword evidence="7" id="KW-1185">Reference proteome</keyword>
<accession>A0A0N4ZFW6</accession>
<evidence type="ECO:0000256" key="1">
    <source>
        <dbReference type="ARBA" id="ARBA00004245"/>
    </source>
</evidence>
<dbReference type="AlphaFoldDB" id="A0A0N4ZFW6"/>
<dbReference type="GO" id="GO:0008017">
    <property type="term" value="F:microtubule binding"/>
    <property type="evidence" value="ECO:0007669"/>
    <property type="project" value="InterPro"/>
</dbReference>
<dbReference type="SUPFAM" id="SSF143575">
    <property type="entry name" value="GAS2 domain-like"/>
    <property type="match status" value="1"/>
</dbReference>
<feature type="region of interest" description="Disordered" evidence="5">
    <location>
        <begin position="395"/>
        <end position="439"/>
    </location>
</feature>
<evidence type="ECO:0000256" key="5">
    <source>
        <dbReference type="SAM" id="MobiDB-lite"/>
    </source>
</evidence>
<dbReference type="GO" id="GO:0005856">
    <property type="term" value="C:cytoskeleton"/>
    <property type="evidence" value="ECO:0007669"/>
    <property type="project" value="UniProtKB-SubCell"/>
</dbReference>
<keyword evidence="3" id="KW-0206">Cytoskeleton</keyword>
<proteinExistence type="predicted"/>
<dbReference type="InterPro" id="IPR003108">
    <property type="entry name" value="GAR_dom"/>
</dbReference>
<dbReference type="SMART" id="SM00243">
    <property type="entry name" value="GAS2"/>
    <property type="match status" value="1"/>
</dbReference>
<name>A0A0N4ZFW6_PARTI</name>
<evidence type="ECO:0000256" key="2">
    <source>
        <dbReference type="ARBA" id="ARBA00022490"/>
    </source>
</evidence>
<keyword evidence="2" id="KW-0963">Cytoplasm</keyword>
<reference evidence="8" key="1">
    <citation type="submission" date="2017-02" db="UniProtKB">
        <authorList>
            <consortium name="WormBaseParasite"/>
        </authorList>
    </citation>
    <scope>IDENTIFICATION</scope>
</reference>
<feature type="compositionally biased region" description="Polar residues" evidence="5">
    <location>
        <begin position="424"/>
        <end position="434"/>
    </location>
</feature>
<dbReference type="STRING" id="131310.A0A0N4ZFW6"/>
<evidence type="ECO:0000259" key="6">
    <source>
        <dbReference type="PROSITE" id="PS51460"/>
    </source>
</evidence>
<protein>
    <submittedName>
        <fullName evidence="8">GAR domain-containing protein</fullName>
    </submittedName>
</protein>
<dbReference type="Pfam" id="PF02187">
    <property type="entry name" value="GAS2"/>
    <property type="match status" value="1"/>
</dbReference>
<dbReference type="Proteomes" id="UP000038045">
    <property type="component" value="Unplaced"/>
</dbReference>
<dbReference type="Gene3D" id="3.30.920.20">
    <property type="entry name" value="Gas2-like domain"/>
    <property type="match status" value="1"/>
</dbReference>
<organism evidence="7 8">
    <name type="scientific">Parastrongyloides trichosuri</name>
    <name type="common">Possum-specific nematode worm</name>
    <dbReference type="NCBI Taxonomy" id="131310"/>
    <lineage>
        <taxon>Eukaryota</taxon>
        <taxon>Metazoa</taxon>
        <taxon>Ecdysozoa</taxon>
        <taxon>Nematoda</taxon>
        <taxon>Chromadorea</taxon>
        <taxon>Rhabditida</taxon>
        <taxon>Tylenchina</taxon>
        <taxon>Panagrolaimomorpha</taxon>
        <taxon>Strongyloidoidea</taxon>
        <taxon>Strongyloididae</taxon>
        <taxon>Parastrongyloides</taxon>
    </lineage>
</organism>
<evidence type="ECO:0000313" key="7">
    <source>
        <dbReference type="Proteomes" id="UP000038045"/>
    </source>
</evidence>
<evidence type="ECO:0000256" key="4">
    <source>
        <dbReference type="SAM" id="Coils"/>
    </source>
</evidence>
<dbReference type="PROSITE" id="PS51460">
    <property type="entry name" value="GAR"/>
    <property type="match status" value="1"/>
</dbReference>
<feature type="coiled-coil region" evidence="4">
    <location>
        <begin position="324"/>
        <end position="351"/>
    </location>
</feature>